<evidence type="ECO:0000313" key="4">
    <source>
        <dbReference type="EMBL" id="KZM36153.1"/>
    </source>
</evidence>
<sequence length="835" mass="87738">MSQNDTRGRVAGPGSTSWQGRPAGHTTGSTATGTRSNGTTSRAPRGTSAPRALTGSGALDALALVVMLGAAIVGFGPAWGSTAYLLPAVGGMVLGLGVAWLGAWRRWGTLGVAAAAVLVYVLLGGPFALPGTTVAGVLPTLDTFRGLLLGAVTGWKEIVTSVPPLQSFPELGGVPFLLLFIAAIVAGTIAWRARDAQWALVPVALTFVAVILVGTVEPALPVVQGLVLVVVGLLWGAWRATEARLGEHQVTTEASLAATRRLRWHRARGGAAMLALGGVAAVLLVPVLTPDTERMVLRENVVPPLDLHEYVSPLASFRKYAKEMTEDELFTVEGLPTGARVRLATLDAYNGVVYDVSSGGAGSGSGVFTRAGDQIATVAKGTPTDLTVTIGDYRGVWVPDVGSLAGIVYQGERAEDLGSTTYYNSTTVTGVVTAGLRPGDSFRLDAIVAPAPSAEDLQSSRILDEKLPRSINVPDSVAGKAAQFMAEETDPVVQLENLKNGLVASGIFSSGLETQLPSRPGHSAERIDTLLADDEMIGDDEQFAVALALMAQSAGIPARVVMGFYPPETWEEGTPFVATGADVHAWVEVPFEGYGWVPVDAIPEEDNKIEPEPKSDQVPKPPVLEDPEPPEEPADAEAGTVDDEEKKDDAESSGFDWGQAALVAVAVAVPLILLALPLLLIVAFKSRRRKRRREAERPVDRISGGWREVLDAATDLGAPVAGGATRREGAGALSESFPAAAAPTVTLARTADAQVFGTGDPSPQEVESFWSEVDAVLTGMRSTLPRRQRLRAAVSLRSLRGARRSWLPARFRRARQSVRSARTPAAGPVTKPGDK</sequence>
<feature type="compositionally biased region" description="Basic and acidic residues" evidence="1">
    <location>
        <begin position="606"/>
        <end position="617"/>
    </location>
</feature>
<feature type="transmembrane region" description="Helical" evidence="2">
    <location>
        <begin position="84"/>
        <end position="103"/>
    </location>
</feature>
<feature type="transmembrane region" description="Helical" evidence="2">
    <location>
        <begin position="198"/>
        <end position="216"/>
    </location>
</feature>
<dbReference type="PANTHER" id="PTHR42736:SF1">
    <property type="entry name" value="PROTEIN-GLUTAMINE GAMMA-GLUTAMYLTRANSFERASE"/>
    <property type="match status" value="1"/>
</dbReference>
<dbReference type="Pfam" id="PF13559">
    <property type="entry name" value="DUF4129"/>
    <property type="match status" value="1"/>
</dbReference>
<dbReference type="InterPro" id="IPR052901">
    <property type="entry name" value="Bact_TGase-like"/>
</dbReference>
<gene>
    <name evidence="4" type="ORF">OJAG_11720</name>
</gene>
<feature type="domain" description="Transglutaminase-like" evidence="3">
    <location>
        <begin position="532"/>
        <end position="603"/>
    </location>
</feature>
<name>A0A163S9T3_9CELL</name>
<dbReference type="Pfam" id="PF11992">
    <property type="entry name" value="TgpA_N"/>
    <property type="match status" value="1"/>
</dbReference>
<dbReference type="Pfam" id="PF01841">
    <property type="entry name" value="Transglut_core"/>
    <property type="match status" value="1"/>
</dbReference>
<dbReference type="Gene3D" id="3.10.620.30">
    <property type="match status" value="1"/>
</dbReference>
<feature type="compositionally biased region" description="Low complexity" evidence="1">
    <location>
        <begin position="26"/>
        <end position="43"/>
    </location>
</feature>
<dbReference type="SUPFAM" id="SSF54001">
    <property type="entry name" value="Cysteine proteinases"/>
    <property type="match status" value="1"/>
</dbReference>
<dbReference type="InterPro" id="IPR002931">
    <property type="entry name" value="Transglutaminase-like"/>
</dbReference>
<dbReference type="PANTHER" id="PTHR42736">
    <property type="entry name" value="PROTEIN-GLUTAMINE GAMMA-GLUTAMYLTRANSFERASE"/>
    <property type="match status" value="1"/>
</dbReference>
<dbReference type="STRING" id="43678.OJAG_11720"/>
<organism evidence="4 5">
    <name type="scientific">Oerskovia enterophila</name>
    <dbReference type="NCBI Taxonomy" id="43678"/>
    <lineage>
        <taxon>Bacteria</taxon>
        <taxon>Bacillati</taxon>
        <taxon>Actinomycetota</taxon>
        <taxon>Actinomycetes</taxon>
        <taxon>Micrococcales</taxon>
        <taxon>Cellulomonadaceae</taxon>
        <taxon>Oerskovia</taxon>
    </lineage>
</organism>
<dbReference type="InterPro" id="IPR025403">
    <property type="entry name" value="TgpA-like_C"/>
</dbReference>
<dbReference type="SMART" id="SM00460">
    <property type="entry name" value="TGc"/>
    <property type="match status" value="1"/>
</dbReference>
<evidence type="ECO:0000256" key="1">
    <source>
        <dbReference type="SAM" id="MobiDB-lite"/>
    </source>
</evidence>
<dbReference type="OrthoDB" id="3651060at2"/>
<evidence type="ECO:0000259" key="3">
    <source>
        <dbReference type="SMART" id="SM00460"/>
    </source>
</evidence>
<feature type="region of interest" description="Disordered" evidence="1">
    <location>
        <begin position="606"/>
        <end position="652"/>
    </location>
</feature>
<evidence type="ECO:0000313" key="5">
    <source>
        <dbReference type="Proteomes" id="UP000076447"/>
    </source>
</evidence>
<feature type="transmembrane region" description="Helical" evidence="2">
    <location>
        <begin position="660"/>
        <end position="684"/>
    </location>
</feature>
<dbReference type="RefSeq" id="WP_068707627.1">
    <property type="nucleotide sequence ID" value="NZ_LRIE01000059.1"/>
</dbReference>
<dbReference type="EMBL" id="LRIE01000059">
    <property type="protein sequence ID" value="KZM36153.1"/>
    <property type="molecule type" value="Genomic_DNA"/>
</dbReference>
<proteinExistence type="predicted"/>
<dbReference type="Proteomes" id="UP000076447">
    <property type="component" value="Unassembled WGS sequence"/>
</dbReference>
<dbReference type="InterPro" id="IPR038765">
    <property type="entry name" value="Papain-like_cys_pep_sf"/>
</dbReference>
<evidence type="ECO:0000256" key="2">
    <source>
        <dbReference type="SAM" id="Phobius"/>
    </source>
</evidence>
<dbReference type="PATRIC" id="fig|43678.3.peg.1223"/>
<feature type="compositionally biased region" description="Acidic residues" evidence="1">
    <location>
        <begin position="625"/>
        <end position="646"/>
    </location>
</feature>
<accession>A0A163S9T3</accession>
<keyword evidence="2" id="KW-0472">Membrane</keyword>
<feature type="transmembrane region" description="Helical" evidence="2">
    <location>
        <begin position="58"/>
        <end position="78"/>
    </location>
</feature>
<feature type="transmembrane region" description="Helical" evidence="2">
    <location>
        <begin position="110"/>
        <end position="129"/>
    </location>
</feature>
<keyword evidence="2" id="KW-0812">Transmembrane</keyword>
<feature type="transmembrane region" description="Helical" evidence="2">
    <location>
        <begin position="171"/>
        <end position="191"/>
    </location>
</feature>
<feature type="transmembrane region" description="Helical" evidence="2">
    <location>
        <begin position="270"/>
        <end position="288"/>
    </location>
</feature>
<keyword evidence="2" id="KW-1133">Transmembrane helix</keyword>
<comment type="caution">
    <text evidence="4">The sequence shown here is derived from an EMBL/GenBank/DDBJ whole genome shotgun (WGS) entry which is preliminary data.</text>
</comment>
<feature type="region of interest" description="Disordered" evidence="1">
    <location>
        <begin position="813"/>
        <end position="835"/>
    </location>
</feature>
<feature type="region of interest" description="Disordered" evidence="1">
    <location>
        <begin position="1"/>
        <end position="52"/>
    </location>
</feature>
<dbReference type="AlphaFoldDB" id="A0A163S9T3"/>
<protein>
    <submittedName>
        <fullName evidence="4">Transglutaminase-like superfamily protein</fullName>
    </submittedName>
</protein>
<reference evidence="4 5" key="1">
    <citation type="submission" date="2016-01" db="EMBL/GenBank/DDBJ databases">
        <title>Genome sequence of Oerskovia enterophila VJag, an agar and cellulose degrading bacterium.</title>
        <authorList>
            <person name="Poehlein A."/>
            <person name="Jag V."/>
            <person name="Bengelsdorf F."/>
            <person name="Duerre P."/>
            <person name="Daniel R."/>
        </authorList>
    </citation>
    <scope>NUCLEOTIDE SEQUENCE [LARGE SCALE GENOMIC DNA]</scope>
    <source>
        <strain evidence="4 5">VJag</strain>
    </source>
</reference>
<feature type="transmembrane region" description="Helical" evidence="2">
    <location>
        <begin position="222"/>
        <end position="238"/>
    </location>
</feature>
<dbReference type="InterPro" id="IPR021878">
    <property type="entry name" value="TgpA_N"/>
</dbReference>